<dbReference type="EMBL" id="QPFP01000002">
    <property type="protein sequence ID" value="TEB38828.1"/>
    <property type="molecule type" value="Genomic_DNA"/>
</dbReference>
<feature type="compositionally biased region" description="Polar residues" evidence="1">
    <location>
        <begin position="349"/>
        <end position="359"/>
    </location>
</feature>
<feature type="compositionally biased region" description="Low complexity" evidence="1">
    <location>
        <begin position="326"/>
        <end position="339"/>
    </location>
</feature>
<dbReference type="Proteomes" id="UP000298030">
    <property type="component" value="Unassembled WGS sequence"/>
</dbReference>
<feature type="region of interest" description="Disordered" evidence="1">
    <location>
        <begin position="298"/>
        <end position="396"/>
    </location>
</feature>
<organism evidence="2 3">
    <name type="scientific">Coprinellus micaceus</name>
    <name type="common">Glistening ink-cap mushroom</name>
    <name type="synonym">Coprinus micaceus</name>
    <dbReference type="NCBI Taxonomy" id="71717"/>
    <lineage>
        <taxon>Eukaryota</taxon>
        <taxon>Fungi</taxon>
        <taxon>Dikarya</taxon>
        <taxon>Basidiomycota</taxon>
        <taxon>Agaricomycotina</taxon>
        <taxon>Agaricomycetes</taxon>
        <taxon>Agaricomycetidae</taxon>
        <taxon>Agaricales</taxon>
        <taxon>Agaricineae</taxon>
        <taxon>Psathyrellaceae</taxon>
        <taxon>Coprinellus</taxon>
    </lineage>
</organism>
<gene>
    <name evidence="2" type="ORF">FA13DRAFT_1704510</name>
</gene>
<feature type="compositionally biased region" description="Low complexity" evidence="1">
    <location>
        <begin position="360"/>
        <end position="370"/>
    </location>
</feature>
<keyword evidence="3" id="KW-1185">Reference proteome</keyword>
<accession>A0A4Y7TYD0</accession>
<proteinExistence type="predicted"/>
<name>A0A4Y7TYD0_COPMI</name>
<dbReference type="AlphaFoldDB" id="A0A4Y7TYD0"/>
<evidence type="ECO:0000256" key="1">
    <source>
        <dbReference type="SAM" id="MobiDB-lite"/>
    </source>
</evidence>
<sequence length="489" mass="52422">MPASASSITVATRLRNAVTGMAPAEMFKYMRALAAIRETILQARRALNAATTRDTMVLHEGHLIELERWLAAFSALNTEAYEVLVEVVRSGGPGSISEIAIYAPNSSSDSRLELYFAVYDPTVPTRADSMKTQPQYTLAWIVDSLPEWVAACDEALQRHGLTAIGWLASFDAFELNTVQRPQSIHRLSMLPPAYDSIANTPLSAVVEEDEGSTIGSAQSVVPMAGLQRSSPGARANRSTPAGDHMMNLVYELTDSGERQVPATPQRGRRDLAHRITEGRLAFLQGLIGGVVTVVNTLRGISGRDGGSGTSSRRGGSPTVVVPFDVSAPSSSSSSRARSPGGPQFKKGSPSFTPPTSYTQRSSPSPGRSPGVVTLSPSGVHVRPPPSPSASHQQHADYTQELTRKKMWTDTLSPSFSQEPATRSFTMQGINPVPLLFTANDQSGDTATINLHLGDVVLKNDRPRNILNGEIPELAATVAKRAGDIMSKRI</sequence>
<reference evidence="2 3" key="1">
    <citation type="journal article" date="2019" name="Nat. Ecol. Evol.">
        <title>Megaphylogeny resolves global patterns of mushroom evolution.</title>
        <authorList>
            <person name="Varga T."/>
            <person name="Krizsan K."/>
            <person name="Foldi C."/>
            <person name="Dima B."/>
            <person name="Sanchez-Garcia M."/>
            <person name="Sanchez-Ramirez S."/>
            <person name="Szollosi G.J."/>
            <person name="Szarkandi J.G."/>
            <person name="Papp V."/>
            <person name="Albert L."/>
            <person name="Andreopoulos W."/>
            <person name="Angelini C."/>
            <person name="Antonin V."/>
            <person name="Barry K.W."/>
            <person name="Bougher N.L."/>
            <person name="Buchanan P."/>
            <person name="Buyck B."/>
            <person name="Bense V."/>
            <person name="Catcheside P."/>
            <person name="Chovatia M."/>
            <person name="Cooper J."/>
            <person name="Damon W."/>
            <person name="Desjardin D."/>
            <person name="Finy P."/>
            <person name="Geml J."/>
            <person name="Haridas S."/>
            <person name="Hughes K."/>
            <person name="Justo A."/>
            <person name="Karasinski D."/>
            <person name="Kautmanova I."/>
            <person name="Kiss B."/>
            <person name="Kocsube S."/>
            <person name="Kotiranta H."/>
            <person name="LaButti K.M."/>
            <person name="Lechner B.E."/>
            <person name="Liimatainen K."/>
            <person name="Lipzen A."/>
            <person name="Lukacs Z."/>
            <person name="Mihaltcheva S."/>
            <person name="Morgado L.N."/>
            <person name="Niskanen T."/>
            <person name="Noordeloos M.E."/>
            <person name="Ohm R.A."/>
            <person name="Ortiz-Santana B."/>
            <person name="Ovrebo C."/>
            <person name="Racz N."/>
            <person name="Riley R."/>
            <person name="Savchenko A."/>
            <person name="Shiryaev A."/>
            <person name="Soop K."/>
            <person name="Spirin V."/>
            <person name="Szebenyi C."/>
            <person name="Tomsovsky M."/>
            <person name="Tulloss R.E."/>
            <person name="Uehling J."/>
            <person name="Grigoriev I.V."/>
            <person name="Vagvolgyi C."/>
            <person name="Papp T."/>
            <person name="Martin F.M."/>
            <person name="Miettinen O."/>
            <person name="Hibbett D.S."/>
            <person name="Nagy L.G."/>
        </authorList>
    </citation>
    <scope>NUCLEOTIDE SEQUENCE [LARGE SCALE GENOMIC DNA]</scope>
    <source>
        <strain evidence="2 3">FP101781</strain>
    </source>
</reference>
<protein>
    <submittedName>
        <fullName evidence="2">Uncharacterized protein</fullName>
    </submittedName>
</protein>
<evidence type="ECO:0000313" key="2">
    <source>
        <dbReference type="EMBL" id="TEB38828.1"/>
    </source>
</evidence>
<comment type="caution">
    <text evidence="2">The sequence shown here is derived from an EMBL/GenBank/DDBJ whole genome shotgun (WGS) entry which is preliminary data.</text>
</comment>
<evidence type="ECO:0000313" key="3">
    <source>
        <dbReference type="Proteomes" id="UP000298030"/>
    </source>
</evidence>